<feature type="binding site" evidence="6">
    <location>
        <position position="180"/>
    </location>
    <ligand>
        <name>Fe cation</name>
        <dbReference type="ChEBI" id="CHEBI:24875"/>
    </ligand>
</feature>
<comment type="similarity">
    <text evidence="1 6">Belongs to the polypeptide deformylase family.</text>
</comment>
<dbReference type="CDD" id="cd00487">
    <property type="entry name" value="Pep_deformylase"/>
    <property type="match status" value="1"/>
</dbReference>
<evidence type="ECO:0000256" key="5">
    <source>
        <dbReference type="ARBA" id="ARBA00023004"/>
    </source>
</evidence>
<dbReference type="GO" id="GO:0006412">
    <property type="term" value="P:translation"/>
    <property type="evidence" value="ECO:0007669"/>
    <property type="project" value="UniProtKB-UniRule"/>
</dbReference>
<dbReference type="Gene3D" id="3.90.45.10">
    <property type="entry name" value="Peptide deformylase"/>
    <property type="match status" value="1"/>
</dbReference>
<reference evidence="8" key="1">
    <citation type="journal article" date="2015" name="Chem. Biol.">
        <title>Structure, bioactivity, and resistance mechanism of streptomonomicin, an unusual lasso Peptide from an understudied halophilic actinomycete.</title>
        <authorList>
            <person name="Metelev M."/>
            <person name="Tietz J.I."/>
            <person name="Melby J.O."/>
            <person name="Blair P.M."/>
            <person name="Zhu L."/>
            <person name="Livnat I."/>
            <person name="Severinov K."/>
            <person name="Mitchell D.A."/>
        </authorList>
    </citation>
    <scope>NUCLEOTIDE SEQUENCE [LARGE SCALE GENOMIC DNA]</scope>
    <source>
        <strain evidence="8">YIM 90003</strain>
    </source>
</reference>
<comment type="caution">
    <text evidence="7">The sequence shown here is derived from an EMBL/GenBank/DDBJ whole genome shotgun (WGS) entry which is preliminary data.</text>
</comment>
<dbReference type="AlphaFoldDB" id="A0A0C2JQY3"/>
<gene>
    <name evidence="6" type="primary">def</name>
    <name evidence="7" type="ORF">LP52_08920</name>
</gene>
<dbReference type="NCBIfam" id="TIGR00079">
    <property type="entry name" value="pept_deformyl"/>
    <property type="match status" value="1"/>
</dbReference>
<dbReference type="GO" id="GO:0042586">
    <property type="term" value="F:peptide deformylase activity"/>
    <property type="evidence" value="ECO:0007669"/>
    <property type="project" value="UniProtKB-UniRule"/>
</dbReference>
<name>A0A0C2JQY3_9ACTN</name>
<keyword evidence="5 6" id="KW-0408">Iron</keyword>
<evidence type="ECO:0000313" key="8">
    <source>
        <dbReference type="Proteomes" id="UP000031675"/>
    </source>
</evidence>
<feature type="active site" evidence="6">
    <location>
        <position position="177"/>
    </location>
</feature>
<dbReference type="NCBIfam" id="NF001159">
    <property type="entry name" value="PRK00150.1-3"/>
    <property type="match status" value="1"/>
</dbReference>
<dbReference type="FunFam" id="3.90.45.10:FF:000004">
    <property type="entry name" value="Peptide deformylase"/>
    <property type="match status" value="1"/>
</dbReference>
<dbReference type="Pfam" id="PF01327">
    <property type="entry name" value="Pep_deformylase"/>
    <property type="match status" value="1"/>
</dbReference>
<dbReference type="OrthoDB" id="9804313at2"/>
<evidence type="ECO:0000256" key="4">
    <source>
        <dbReference type="ARBA" id="ARBA00022917"/>
    </source>
</evidence>
<keyword evidence="3 6" id="KW-0378">Hydrolase</keyword>
<protein>
    <recommendedName>
        <fullName evidence="6">Peptide deformylase</fullName>
        <shortName evidence="6">PDF</shortName>
        <ecNumber evidence="6">3.5.1.88</ecNumber>
    </recommendedName>
    <alternativeName>
        <fullName evidence="6">Polypeptide deformylase</fullName>
    </alternativeName>
</protein>
<evidence type="ECO:0000313" key="7">
    <source>
        <dbReference type="EMBL" id="KIH99227.1"/>
    </source>
</evidence>
<evidence type="ECO:0000256" key="2">
    <source>
        <dbReference type="ARBA" id="ARBA00022723"/>
    </source>
</evidence>
<evidence type="ECO:0000256" key="6">
    <source>
        <dbReference type="HAMAP-Rule" id="MF_00163"/>
    </source>
</evidence>
<dbReference type="RefSeq" id="WP_040272332.1">
    <property type="nucleotide sequence ID" value="NZ_JROO01000014.1"/>
</dbReference>
<evidence type="ECO:0000256" key="3">
    <source>
        <dbReference type="ARBA" id="ARBA00022801"/>
    </source>
</evidence>
<dbReference type="PRINTS" id="PR01576">
    <property type="entry name" value="PDEFORMYLASE"/>
</dbReference>
<keyword evidence="4 6" id="KW-0648">Protein biosynthesis</keyword>
<dbReference type="EC" id="3.5.1.88" evidence="6"/>
<dbReference type="STRING" id="183763.LP52_08920"/>
<accession>A0A0C2JQY3</accession>
<dbReference type="Proteomes" id="UP000031675">
    <property type="component" value="Unassembled WGS sequence"/>
</dbReference>
<feature type="binding site" evidence="6">
    <location>
        <position position="176"/>
    </location>
    <ligand>
        <name>Fe cation</name>
        <dbReference type="ChEBI" id="CHEBI:24875"/>
    </ligand>
</feature>
<sequence>MSESSATQRDGAWAQVRLQGAPVESYPELAPEARRGRVHEITEVGAEVLHRPCRRVQESELGGARLASLIDDMFVTMYAAEGVGLAANQIGVDLAVFVYDCPDDDGVRHVGHVCNPVLDEREGSELLAVEDEGCLSVPGPHAELARPEHALVRGCDREGRGVEIAGSGYFARCLQHETDHTLGRVYIDRLPKRTRRKVLRRMEDMRGEVLQRRRDNAERLGGGAGA</sequence>
<dbReference type="InterPro" id="IPR036821">
    <property type="entry name" value="Peptide_deformylase_sf"/>
</dbReference>
<dbReference type="SUPFAM" id="SSF56420">
    <property type="entry name" value="Peptide deformylase"/>
    <property type="match status" value="1"/>
</dbReference>
<proteinExistence type="inferred from homology"/>
<feature type="binding site" evidence="6">
    <location>
        <position position="134"/>
    </location>
    <ligand>
        <name>Fe cation</name>
        <dbReference type="ChEBI" id="CHEBI:24875"/>
    </ligand>
</feature>
<comment type="catalytic activity">
    <reaction evidence="6">
        <text>N-terminal N-formyl-L-methionyl-[peptide] + H2O = N-terminal L-methionyl-[peptide] + formate</text>
        <dbReference type="Rhea" id="RHEA:24420"/>
        <dbReference type="Rhea" id="RHEA-COMP:10639"/>
        <dbReference type="Rhea" id="RHEA-COMP:10640"/>
        <dbReference type="ChEBI" id="CHEBI:15377"/>
        <dbReference type="ChEBI" id="CHEBI:15740"/>
        <dbReference type="ChEBI" id="CHEBI:49298"/>
        <dbReference type="ChEBI" id="CHEBI:64731"/>
        <dbReference type="EC" id="3.5.1.88"/>
    </reaction>
</comment>
<dbReference type="EMBL" id="JROO01000014">
    <property type="protein sequence ID" value="KIH99227.1"/>
    <property type="molecule type" value="Genomic_DNA"/>
</dbReference>
<keyword evidence="8" id="KW-1185">Reference proteome</keyword>
<organism evidence="7 8">
    <name type="scientific">Streptomonospora alba</name>
    <dbReference type="NCBI Taxonomy" id="183763"/>
    <lineage>
        <taxon>Bacteria</taxon>
        <taxon>Bacillati</taxon>
        <taxon>Actinomycetota</taxon>
        <taxon>Actinomycetes</taxon>
        <taxon>Streptosporangiales</taxon>
        <taxon>Nocardiopsidaceae</taxon>
        <taxon>Streptomonospora</taxon>
    </lineage>
</organism>
<keyword evidence="2 6" id="KW-0479">Metal-binding</keyword>
<dbReference type="PANTHER" id="PTHR10458">
    <property type="entry name" value="PEPTIDE DEFORMYLASE"/>
    <property type="match status" value="1"/>
</dbReference>
<dbReference type="HAMAP" id="MF_00163">
    <property type="entry name" value="Pep_deformylase"/>
    <property type="match status" value="1"/>
</dbReference>
<evidence type="ECO:0000256" key="1">
    <source>
        <dbReference type="ARBA" id="ARBA00010759"/>
    </source>
</evidence>
<comment type="cofactor">
    <cofactor evidence="6">
        <name>Fe(2+)</name>
        <dbReference type="ChEBI" id="CHEBI:29033"/>
    </cofactor>
    <text evidence="6">Binds 1 Fe(2+) ion.</text>
</comment>
<comment type="function">
    <text evidence="6">Removes the formyl group from the N-terminal Met of newly synthesized proteins. Requires at least a dipeptide for an efficient rate of reaction. N-terminal L-methionine is a prerequisite for activity but the enzyme has broad specificity at other positions.</text>
</comment>
<dbReference type="GO" id="GO:0046872">
    <property type="term" value="F:metal ion binding"/>
    <property type="evidence" value="ECO:0007669"/>
    <property type="project" value="UniProtKB-KW"/>
</dbReference>
<dbReference type="PANTHER" id="PTHR10458:SF2">
    <property type="entry name" value="PEPTIDE DEFORMYLASE, MITOCHONDRIAL"/>
    <property type="match status" value="1"/>
</dbReference>
<dbReference type="InterPro" id="IPR023635">
    <property type="entry name" value="Peptide_deformylase"/>
</dbReference>